<protein>
    <submittedName>
        <fullName evidence="1">Uncharacterized protein</fullName>
    </submittedName>
</protein>
<accession>A0A0B7KHN2</accession>
<dbReference type="EMBL" id="CDPU01000042">
    <property type="protein sequence ID" value="CEO54390.1"/>
    <property type="molecule type" value="Genomic_DNA"/>
</dbReference>
<organism evidence="1">
    <name type="scientific">Bionectria ochroleuca</name>
    <name type="common">Gliocladium roseum</name>
    <dbReference type="NCBI Taxonomy" id="29856"/>
    <lineage>
        <taxon>Eukaryota</taxon>
        <taxon>Fungi</taxon>
        <taxon>Dikarya</taxon>
        <taxon>Ascomycota</taxon>
        <taxon>Pezizomycotina</taxon>
        <taxon>Sordariomycetes</taxon>
        <taxon>Hypocreomycetidae</taxon>
        <taxon>Hypocreales</taxon>
        <taxon>Bionectriaceae</taxon>
        <taxon>Clonostachys</taxon>
    </lineage>
</organism>
<reference evidence="1" key="1">
    <citation type="submission" date="2015-01" db="EMBL/GenBank/DDBJ databases">
        <authorList>
            <person name="Durling Mikael"/>
        </authorList>
    </citation>
    <scope>NUCLEOTIDE SEQUENCE</scope>
</reference>
<dbReference type="AlphaFoldDB" id="A0A0B7KHN2"/>
<name>A0A0B7KHN2_BIOOC</name>
<gene>
    <name evidence="1" type="ORF">BN869_000010448_1</name>
</gene>
<proteinExistence type="predicted"/>
<evidence type="ECO:0000313" key="1">
    <source>
        <dbReference type="EMBL" id="CEO54390.1"/>
    </source>
</evidence>
<sequence>MAPNPQSYDIEPSQLTQAMAMAQITAKRKARRHRTGCWTCKGKRRTDFIGFRLRGEQNVGSSVMRPDHCASLVSVLDYRVAMDFSSFGARMRSREESH</sequence>